<reference evidence="1 2" key="1">
    <citation type="journal article" date="2018" name="Emerg. Microbes Infect.">
        <title>Genomic analysis of oral Campylobacter concisus strains identified a potential bacterial molecular marker associated with active Crohn's disease.</title>
        <authorList>
            <person name="Liu F."/>
            <person name="Ma R."/>
            <person name="Tay C.Y.A."/>
            <person name="Octavia S."/>
            <person name="Lan R."/>
            <person name="Chung H.K.L."/>
            <person name="Riordan S.M."/>
            <person name="Grimm M.C."/>
            <person name="Leong R.W."/>
            <person name="Tanaka M.M."/>
            <person name="Connor S."/>
            <person name="Zhang L."/>
        </authorList>
    </citation>
    <scope>NUCLEOTIDE SEQUENCE [LARGE SCALE GENOMIC DNA]</scope>
    <source>
        <strain evidence="1 2">P13UCO-S1</strain>
    </source>
</reference>
<dbReference type="EMBL" id="CP060705">
    <property type="protein sequence ID" value="QPH94898.1"/>
    <property type="molecule type" value="Genomic_DNA"/>
</dbReference>
<evidence type="ECO:0000313" key="1">
    <source>
        <dbReference type="EMBL" id="QPH94898.1"/>
    </source>
</evidence>
<proteinExistence type="predicted"/>
<name>A0A7S9WVJ8_9BACT</name>
<dbReference type="RefSeq" id="WP_107811796.1">
    <property type="nucleotide sequence ID" value="NZ_CP060705.1"/>
</dbReference>
<dbReference type="AlphaFoldDB" id="A0A7S9WVJ8"/>
<organism evidence="1 2">
    <name type="scientific">Campylobacter concisus</name>
    <dbReference type="NCBI Taxonomy" id="199"/>
    <lineage>
        <taxon>Bacteria</taxon>
        <taxon>Pseudomonadati</taxon>
        <taxon>Campylobacterota</taxon>
        <taxon>Epsilonproteobacteria</taxon>
        <taxon>Campylobacterales</taxon>
        <taxon>Campylobacteraceae</taxon>
        <taxon>Campylobacter</taxon>
    </lineage>
</organism>
<evidence type="ECO:0000313" key="2">
    <source>
        <dbReference type="Proteomes" id="UP000594707"/>
    </source>
</evidence>
<sequence length="65" mass="7956">MNYAEKLKQEEAYKEYEMYLAKQFEESQDGEFEINDDESKKWDYLKKDHQSLEIIEEENEPNSNL</sequence>
<protein>
    <submittedName>
        <fullName evidence="1">Uncharacterized protein</fullName>
    </submittedName>
</protein>
<dbReference type="Proteomes" id="UP000594707">
    <property type="component" value="Chromosome"/>
</dbReference>
<gene>
    <name evidence="1" type="ORF">CVT08_05485</name>
</gene>
<accession>A0A7S9WVJ8</accession>